<feature type="binding site" evidence="13">
    <location>
        <position position="317"/>
    </location>
    <ligand>
        <name>S-adenosyl-L-methionine</name>
        <dbReference type="ChEBI" id="CHEBI:59789"/>
    </ligand>
</feature>
<dbReference type="Pfam" id="PF01029">
    <property type="entry name" value="NusB"/>
    <property type="match status" value="1"/>
</dbReference>
<evidence type="ECO:0000256" key="8">
    <source>
        <dbReference type="ARBA" id="ARBA00022691"/>
    </source>
</evidence>
<evidence type="ECO:0000256" key="6">
    <source>
        <dbReference type="ARBA" id="ARBA00022603"/>
    </source>
</evidence>
<dbReference type="Gene3D" id="3.30.70.1170">
    <property type="entry name" value="Sun protein, domain 3"/>
    <property type="match status" value="1"/>
</dbReference>
<protein>
    <recommendedName>
        <fullName evidence="3">16S rRNA (cytosine(967)-C(5))-methyltransferase</fullName>
        <ecNumber evidence="3">2.1.1.176</ecNumber>
    </recommendedName>
    <alternativeName>
        <fullName evidence="10">16S rRNA m5C967 methyltransferase</fullName>
    </alternativeName>
    <alternativeName>
        <fullName evidence="11">rRNA (cytosine-C(5)-)-methyltransferase RsmB</fullName>
    </alternativeName>
</protein>
<dbReference type="Pfam" id="PF01189">
    <property type="entry name" value="Methyltr_RsmB-F"/>
    <property type="match status" value="1"/>
</dbReference>
<dbReference type="GO" id="GO:0006355">
    <property type="term" value="P:regulation of DNA-templated transcription"/>
    <property type="evidence" value="ECO:0007669"/>
    <property type="project" value="InterPro"/>
</dbReference>
<dbReference type="EMBL" id="CP002198">
    <property type="protein sequence ID" value="ADN12189.1"/>
    <property type="molecule type" value="Genomic_DNA"/>
</dbReference>
<dbReference type="InterPro" id="IPR006027">
    <property type="entry name" value="NusB_RsmB_TIM44"/>
</dbReference>
<dbReference type="NCBIfam" id="NF011493">
    <property type="entry name" value="PRK14901.1"/>
    <property type="match status" value="1"/>
</dbReference>
<dbReference type="InterPro" id="IPR029063">
    <property type="entry name" value="SAM-dependent_MTases_sf"/>
</dbReference>
<keyword evidence="16" id="KW-1185">Reference proteome</keyword>
<keyword evidence="4" id="KW-0963">Cytoplasm</keyword>
<comment type="catalytic activity">
    <reaction evidence="12">
        <text>cytidine(967) in 16S rRNA + S-adenosyl-L-methionine = 5-methylcytidine(967) in 16S rRNA + S-adenosyl-L-homocysteine + H(+)</text>
        <dbReference type="Rhea" id="RHEA:42748"/>
        <dbReference type="Rhea" id="RHEA-COMP:10219"/>
        <dbReference type="Rhea" id="RHEA-COMP:10220"/>
        <dbReference type="ChEBI" id="CHEBI:15378"/>
        <dbReference type="ChEBI" id="CHEBI:57856"/>
        <dbReference type="ChEBI" id="CHEBI:59789"/>
        <dbReference type="ChEBI" id="CHEBI:74483"/>
        <dbReference type="ChEBI" id="CHEBI:82748"/>
        <dbReference type="EC" id="2.1.1.176"/>
    </reaction>
</comment>
<evidence type="ECO:0000256" key="1">
    <source>
        <dbReference type="ARBA" id="ARBA00002724"/>
    </source>
</evidence>
<comment type="subcellular location">
    <subcellularLocation>
        <location evidence="2">Cytoplasm</location>
    </subcellularLocation>
</comment>
<gene>
    <name evidence="15" type="ordered locus">Cyan7822_0138</name>
</gene>
<evidence type="ECO:0000313" key="16">
    <source>
        <dbReference type="Proteomes" id="UP000008206"/>
    </source>
</evidence>
<dbReference type="KEGG" id="cyj:Cyan7822_0138"/>
<dbReference type="InterPro" id="IPR049560">
    <property type="entry name" value="MeTrfase_RsmB-F_NOP2_cat"/>
</dbReference>
<dbReference type="InterPro" id="IPR004573">
    <property type="entry name" value="rRNA_ssu_MeTfrase_B"/>
</dbReference>
<dbReference type="Proteomes" id="UP000008206">
    <property type="component" value="Chromosome"/>
</dbReference>
<dbReference type="InterPro" id="IPR035926">
    <property type="entry name" value="NusB-like_sf"/>
</dbReference>
<evidence type="ECO:0000256" key="3">
    <source>
        <dbReference type="ARBA" id="ARBA00012140"/>
    </source>
</evidence>
<evidence type="ECO:0000256" key="11">
    <source>
        <dbReference type="ARBA" id="ARBA00031088"/>
    </source>
</evidence>
<dbReference type="InterPro" id="IPR001678">
    <property type="entry name" value="MeTrfase_RsmB-F_NOP2_dom"/>
</dbReference>
<dbReference type="RefSeq" id="WP_013320299.1">
    <property type="nucleotide sequence ID" value="NC_014501.1"/>
</dbReference>
<dbReference type="SUPFAM" id="SSF53335">
    <property type="entry name" value="S-adenosyl-L-methionine-dependent methyltransferases"/>
    <property type="match status" value="1"/>
</dbReference>
<dbReference type="Pfam" id="PF22458">
    <property type="entry name" value="RsmF-B_ferredox"/>
    <property type="match status" value="1"/>
</dbReference>
<keyword evidence="7 13" id="KW-0808">Transferase</keyword>
<feature type="binding site" evidence="13">
    <location>
        <position position="290"/>
    </location>
    <ligand>
        <name>S-adenosyl-L-methionine</name>
        <dbReference type="ChEBI" id="CHEBI:59789"/>
    </ligand>
</feature>
<sequence>MKLETDPRQLAVTILRDIYRKDAYTDIALDQGLKQAQLKSLDRGLVTELVYGIVRRVRTLDQLITQLGKKTATQQPPDLRIILQIGLYQLRYLDQIPVSAAVNTSVELAKKNQLGKLSGVVNGILRQYDRIQAQGKDPLELPSDRINRLGVLHSFPNWIVQQWLEEWGEGETEKLCEWFNQPAMIDIRVNLLKTTVEEVELGFSKAGVKVLPVPHLPQALRLIGGSRSISQLPGFEEGWWTVQDSSAQLVTHLLDPQPEEIIIDACAAPGGKTTHIAELMQDRGTIWACDRVASRLRKVQQNAQRLQLNSIKICSGDSRQLTQFRETADRVLIDAPCSGLGTLHKRPDIRWRQTPEKIEELSVLQRELLEEAASWIKPKGVLVYATCTLNPLENEKLIEAFLHHHPNWQIQPPLSSSPAAAFATTPGWIKVLPHLHLMDGFFMVKLVKGF</sequence>
<evidence type="ECO:0000313" key="15">
    <source>
        <dbReference type="EMBL" id="ADN12189.1"/>
    </source>
</evidence>
<evidence type="ECO:0000259" key="14">
    <source>
        <dbReference type="PROSITE" id="PS51686"/>
    </source>
</evidence>
<feature type="active site" description="Nucleophile" evidence="13">
    <location>
        <position position="387"/>
    </location>
</feature>
<dbReference type="InterPro" id="IPR054728">
    <property type="entry name" value="RsmB-like_ferredoxin"/>
</dbReference>
<accession>E0UIJ5</accession>
<evidence type="ECO:0000256" key="13">
    <source>
        <dbReference type="PROSITE-ProRule" id="PRU01023"/>
    </source>
</evidence>
<dbReference type="SUPFAM" id="SSF48013">
    <property type="entry name" value="NusB-like"/>
    <property type="match status" value="1"/>
</dbReference>
<keyword evidence="9 13" id="KW-0694">RNA-binding</keyword>
<comment type="function">
    <text evidence="1">Specifically methylates the cytosine at position 967 (m5C967) of 16S rRNA.</text>
</comment>
<dbReference type="OrthoDB" id="9810297at2"/>
<comment type="similarity">
    <text evidence="13">Belongs to the class I-like SAM-binding methyltransferase superfamily. RsmB/NOP family.</text>
</comment>
<dbReference type="eggNOG" id="COG0144">
    <property type="taxonomic scope" value="Bacteria"/>
</dbReference>
<keyword evidence="8 13" id="KW-0949">S-adenosyl-L-methionine</keyword>
<evidence type="ECO:0000256" key="10">
    <source>
        <dbReference type="ARBA" id="ARBA00030399"/>
    </source>
</evidence>
<dbReference type="PRINTS" id="PR02008">
    <property type="entry name" value="RCMTFAMILY"/>
</dbReference>
<feature type="domain" description="SAM-dependent MTase RsmB/NOP-type" evidence="14">
    <location>
        <begin position="175"/>
        <end position="449"/>
    </location>
</feature>
<evidence type="ECO:0000256" key="5">
    <source>
        <dbReference type="ARBA" id="ARBA00022552"/>
    </source>
</evidence>
<dbReference type="EC" id="2.1.1.176" evidence="3"/>
<dbReference type="Gene3D" id="1.10.940.10">
    <property type="entry name" value="NusB-like"/>
    <property type="match status" value="1"/>
</dbReference>
<feature type="binding site" evidence="13">
    <location>
        <position position="334"/>
    </location>
    <ligand>
        <name>S-adenosyl-L-methionine</name>
        <dbReference type="ChEBI" id="CHEBI:59789"/>
    </ligand>
</feature>
<dbReference type="HOGENOM" id="CLU_005316_0_1_3"/>
<reference evidence="16" key="1">
    <citation type="journal article" date="2011" name="MBio">
        <title>Novel metabolic attributes of the genus Cyanothece, comprising a group of unicellular nitrogen-fixing Cyanobacteria.</title>
        <authorList>
            <person name="Bandyopadhyay A."/>
            <person name="Elvitigala T."/>
            <person name="Welsh E."/>
            <person name="Stockel J."/>
            <person name="Liberton M."/>
            <person name="Min H."/>
            <person name="Sherman L.A."/>
            <person name="Pakrasi H.B."/>
        </authorList>
    </citation>
    <scope>NUCLEOTIDE SEQUENCE [LARGE SCALE GENOMIC DNA]</scope>
    <source>
        <strain evidence="16">PCC 7822</strain>
    </source>
</reference>
<dbReference type="PANTHER" id="PTHR22807:SF53">
    <property type="entry name" value="RIBOSOMAL RNA SMALL SUBUNIT METHYLTRANSFERASE B-RELATED"/>
    <property type="match status" value="1"/>
</dbReference>
<dbReference type="PROSITE" id="PS51686">
    <property type="entry name" value="SAM_MT_RSMB_NOP"/>
    <property type="match status" value="1"/>
</dbReference>
<feature type="binding site" evidence="13">
    <location>
        <begin position="266"/>
        <end position="272"/>
    </location>
    <ligand>
        <name>S-adenosyl-L-methionine</name>
        <dbReference type="ChEBI" id="CHEBI:59789"/>
    </ligand>
</feature>
<dbReference type="GO" id="GO:0005737">
    <property type="term" value="C:cytoplasm"/>
    <property type="evidence" value="ECO:0007669"/>
    <property type="project" value="UniProtKB-SubCell"/>
</dbReference>
<dbReference type="CDD" id="cd02440">
    <property type="entry name" value="AdoMet_MTases"/>
    <property type="match status" value="1"/>
</dbReference>
<dbReference type="PANTHER" id="PTHR22807">
    <property type="entry name" value="NOP2 YEAST -RELATED NOL1/NOP2/FMU SUN DOMAIN-CONTAINING"/>
    <property type="match status" value="1"/>
</dbReference>
<dbReference type="eggNOG" id="COG0781">
    <property type="taxonomic scope" value="Bacteria"/>
</dbReference>
<dbReference type="NCBIfam" id="NF011494">
    <property type="entry name" value="PRK14902.1"/>
    <property type="match status" value="1"/>
</dbReference>
<evidence type="ECO:0000256" key="7">
    <source>
        <dbReference type="ARBA" id="ARBA00022679"/>
    </source>
</evidence>
<keyword evidence="6 13" id="KW-0489">Methyltransferase</keyword>
<evidence type="ECO:0000256" key="9">
    <source>
        <dbReference type="ARBA" id="ARBA00022884"/>
    </source>
</evidence>
<dbReference type="Gene3D" id="3.40.50.150">
    <property type="entry name" value="Vaccinia Virus protein VP39"/>
    <property type="match status" value="1"/>
</dbReference>
<dbReference type="STRING" id="497965.Cyan7822_0138"/>
<proteinExistence type="inferred from homology"/>
<name>E0UIJ5_GLOV7</name>
<dbReference type="GO" id="GO:0003723">
    <property type="term" value="F:RNA binding"/>
    <property type="evidence" value="ECO:0007669"/>
    <property type="project" value="UniProtKB-UniRule"/>
</dbReference>
<organism evidence="15 16">
    <name type="scientific">Gloeothece verrucosa (strain PCC 7822)</name>
    <name type="common">Cyanothece sp. (strain PCC 7822)</name>
    <dbReference type="NCBI Taxonomy" id="497965"/>
    <lineage>
        <taxon>Bacteria</taxon>
        <taxon>Bacillati</taxon>
        <taxon>Cyanobacteriota</taxon>
        <taxon>Cyanophyceae</taxon>
        <taxon>Oscillatoriophycideae</taxon>
        <taxon>Chroococcales</taxon>
        <taxon>Aphanothecaceae</taxon>
        <taxon>Gloeothece</taxon>
        <taxon>Gloeothece verrucosa</taxon>
    </lineage>
</organism>
<evidence type="ECO:0000256" key="2">
    <source>
        <dbReference type="ARBA" id="ARBA00004496"/>
    </source>
</evidence>
<evidence type="ECO:0000256" key="4">
    <source>
        <dbReference type="ARBA" id="ARBA00022490"/>
    </source>
</evidence>
<dbReference type="AlphaFoldDB" id="E0UIJ5"/>
<dbReference type="GO" id="GO:0008649">
    <property type="term" value="F:rRNA methyltransferase activity"/>
    <property type="evidence" value="ECO:0007669"/>
    <property type="project" value="InterPro"/>
</dbReference>
<dbReference type="FunFam" id="3.40.50.150:FF:000257">
    <property type="entry name" value="16S rRNA methyltransferase"/>
    <property type="match status" value="1"/>
</dbReference>
<evidence type="ECO:0000256" key="12">
    <source>
        <dbReference type="ARBA" id="ARBA00047283"/>
    </source>
</evidence>
<keyword evidence="5" id="KW-0698">rRNA processing</keyword>
<dbReference type="NCBIfam" id="TIGR00563">
    <property type="entry name" value="rsmB"/>
    <property type="match status" value="1"/>
</dbReference>
<dbReference type="InterPro" id="IPR023267">
    <property type="entry name" value="RCMT"/>
</dbReference>